<sequence length="244" mass="26721">MATLCLSSSSSVKISTFIHSFPANANLIKSTSFFPQKKTIIQKEDTESLKLELLEAIAPLDRGAEATPEDQILVDQDLIAVLKLDKLNCAVGVEVEVEVEVGGVGGGIAGCIEKLFGSYFAAGALPATEVKLIEWKSGAFVYNISIDYANEGLVCDKALVRLLLWQRPKFLRPNGKIYQAINADTLRAQNIETAIFQSDTHKSRGSGRGQLEITYLDEELRISRGNQGNLFILRMADPSYRVPV</sequence>
<dbReference type="PANTHER" id="PTHR31906">
    <property type="entry name" value="PLASTID-LIPID-ASSOCIATED PROTEIN 4, CHLOROPLASTIC-RELATED"/>
    <property type="match status" value="1"/>
</dbReference>
<evidence type="ECO:0000313" key="6">
    <source>
        <dbReference type="Proteomes" id="UP001291623"/>
    </source>
</evidence>
<dbReference type="InterPro" id="IPR006843">
    <property type="entry name" value="PAP/fibrillin_dom"/>
</dbReference>
<gene>
    <name evidence="5" type="ORF">RND71_000515</name>
</gene>
<dbReference type="AlphaFoldDB" id="A0AAE1VQ35"/>
<dbReference type="GO" id="GO:0009536">
    <property type="term" value="C:plastid"/>
    <property type="evidence" value="ECO:0007669"/>
    <property type="project" value="UniProtKB-SubCell"/>
</dbReference>
<dbReference type="Proteomes" id="UP001291623">
    <property type="component" value="Unassembled WGS sequence"/>
</dbReference>
<reference evidence="5" key="1">
    <citation type="submission" date="2023-12" db="EMBL/GenBank/DDBJ databases">
        <title>Genome assembly of Anisodus tanguticus.</title>
        <authorList>
            <person name="Wang Y.-J."/>
        </authorList>
    </citation>
    <scope>NUCLEOTIDE SEQUENCE</scope>
    <source>
        <strain evidence="5">KB-2021</strain>
        <tissue evidence="5">Leaf</tissue>
    </source>
</reference>
<feature type="domain" description="Plastid lipid-associated protein/fibrillin conserved" evidence="4">
    <location>
        <begin position="203"/>
        <end position="233"/>
    </location>
</feature>
<comment type="subcellular location">
    <subcellularLocation>
        <location evidence="1">Plastid</location>
    </subcellularLocation>
</comment>
<evidence type="ECO:0000313" key="5">
    <source>
        <dbReference type="EMBL" id="KAK4378653.1"/>
    </source>
</evidence>
<organism evidence="5 6">
    <name type="scientific">Anisodus tanguticus</name>
    <dbReference type="NCBI Taxonomy" id="243964"/>
    <lineage>
        <taxon>Eukaryota</taxon>
        <taxon>Viridiplantae</taxon>
        <taxon>Streptophyta</taxon>
        <taxon>Embryophyta</taxon>
        <taxon>Tracheophyta</taxon>
        <taxon>Spermatophyta</taxon>
        <taxon>Magnoliopsida</taxon>
        <taxon>eudicotyledons</taxon>
        <taxon>Gunneridae</taxon>
        <taxon>Pentapetalae</taxon>
        <taxon>asterids</taxon>
        <taxon>lamiids</taxon>
        <taxon>Solanales</taxon>
        <taxon>Solanaceae</taxon>
        <taxon>Solanoideae</taxon>
        <taxon>Hyoscyameae</taxon>
        <taxon>Anisodus</taxon>
    </lineage>
</organism>
<accession>A0AAE1VQ35</accession>
<proteinExistence type="predicted"/>
<protein>
    <recommendedName>
        <fullName evidence="4">Plastid lipid-associated protein/fibrillin conserved domain-containing protein</fullName>
    </recommendedName>
</protein>
<evidence type="ECO:0000256" key="3">
    <source>
        <dbReference type="ARBA" id="ARBA00022946"/>
    </source>
</evidence>
<keyword evidence="3" id="KW-0809">Transit peptide</keyword>
<keyword evidence="6" id="KW-1185">Reference proteome</keyword>
<dbReference type="InterPro" id="IPR039633">
    <property type="entry name" value="PAP"/>
</dbReference>
<evidence type="ECO:0000256" key="2">
    <source>
        <dbReference type="ARBA" id="ARBA00022640"/>
    </source>
</evidence>
<dbReference type="Pfam" id="PF04755">
    <property type="entry name" value="PAP_fibrillin"/>
    <property type="match status" value="1"/>
</dbReference>
<evidence type="ECO:0000256" key="1">
    <source>
        <dbReference type="ARBA" id="ARBA00004474"/>
    </source>
</evidence>
<evidence type="ECO:0000259" key="4">
    <source>
        <dbReference type="Pfam" id="PF04755"/>
    </source>
</evidence>
<keyword evidence="2" id="KW-0934">Plastid</keyword>
<comment type="caution">
    <text evidence="5">The sequence shown here is derived from an EMBL/GenBank/DDBJ whole genome shotgun (WGS) entry which is preliminary data.</text>
</comment>
<name>A0AAE1VQ35_9SOLA</name>
<dbReference type="EMBL" id="JAVYJV010000001">
    <property type="protein sequence ID" value="KAK4378653.1"/>
    <property type="molecule type" value="Genomic_DNA"/>
</dbReference>